<dbReference type="AlphaFoldDB" id="A0A095VQS3"/>
<dbReference type="EMBL" id="AUVB01000051">
    <property type="protein sequence ID" value="KGE03715.1"/>
    <property type="molecule type" value="Genomic_DNA"/>
</dbReference>
<dbReference type="RefSeq" id="WP_236629864.1">
    <property type="nucleotide sequence ID" value="NZ_KN234782.1"/>
</dbReference>
<comment type="caution">
    <text evidence="1">The sequence shown here is derived from an EMBL/GenBank/DDBJ whole genome shotgun (WGS) entry which is preliminary data.</text>
</comment>
<protein>
    <submittedName>
        <fullName evidence="1">Putative cytoplasmic protein</fullName>
    </submittedName>
</protein>
<reference evidence="1 2" key="1">
    <citation type="journal article" date="2014" name="Genome Announc.">
        <title>Genome Sequence of Gammaproteobacterial Pseudohaliea rubra Type Strain DSM 19751, Isolated from Coastal Seawater of the Mediterranean Sea.</title>
        <authorList>
            <person name="Spring S."/>
            <person name="Fiebig A."/>
            <person name="Riedel T."/>
            <person name="Goker M."/>
            <person name="Klenk H.P."/>
        </authorList>
    </citation>
    <scope>NUCLEOTIDE SEQUENCE [LARGE SCALE GENOMIC DNA]</scope>
    <source>
        <strain evidence="1 2">DSM 19751</strain>
    </source>
</reference>
<organism evidence="1 2">
    <name type="scientific">Pseudohaliea rubra DSM 19751</name>
    <dbReference type="NCBI Taxonomy" id="1265313"/>
    <lineage>
        <taxon>Bacteria</taxon>
        <taxon>Pseudomonadati</taxon>
        <taxon>Pseudomonadota</taxon>
        <taxon>Gammaproteobacteria</taxon>
        <taxon>Cellvibrionales</taxon>
        <taxon>Halieaceae</taxon>
        <taxon>Pseudohaliea</taxon>
    </lineage>
</organism>
<sequence length="142" mass="16614">MDLTALHALCEANYARLVRLFPDYEVSNRREFQLGEERVLLEVLERSRYTTHVRLHSLAYVERWLAPLCIDVRAYHDAGMLEVISFQTSGSVRGRYQYPNPAMHQQDEKNQQNRFLADWLEHCLQHGLAPLSDSVVERRSEA</sequence>
<dbReference type="InterPro" id="IPR009659">
    <property type="entry name" value="DUF1249"/>
</dbReference>
<gene>
    <name evidence="1" type="ORF">HRUBRA_01709</name>
</gene>
<dbReference type="HOGENOM" id="CLU_116657_1_1_6"/>
<proteinExistence type="predicted"/>
<dbReference type="Proteomes" id="UP000029640">
    <property type="component" value="Unassembled WGS sequence"/>
</dbReference>
<keyword evidence="2" id="KW-1185">Reference proteome</keyword>
<dbReference type="PANTHER" id="PTHR38774">
    <property type="entry name" value="CYTOPLASMIC PROTEIN-RELATED"/>
    <property type="match status" value="1"/>
</dbReference>
<dbReference type="eggNOG" id="COG3151">
    <property type="taxonomic scope" value="Bacteria"/>
</dbReference>
<evidence type="ECO:0000313" key="1">
    <source>
        <dbReference type="EMBL" id="KGE03715.1"/>
    </source>
</evidence>
<dbReference type="Pfam" id="PF06853">
    <property type="entry name" value="DUF1249"/>
    <property type="match status" value="1"/>
</dbReference>
<evidence type="ECO:0000313" key="2">
    <source>
        <dbReference type="Proteomes" id="UP000029640"/>
    </source>
</evidence>
<name>A0A095VQS3_9GAMM</name>
<dbReference type="PANTHER" id="PTHR38774:SF1">
    <property type="entry name" value="CYTOPLASMIC PROTEIN"/>
    <property type="match status" value="1"/>
</dbReference>
<accession>A0A095VQS3</accession>
<dbReference type="STRING" id="1265313.HRUBRA_01709"/>